<name>A0A975PDJ7_9RHOB</name>
<evidence type="ECO:0000259" key="1">
    <source>
        <dbReference type="Pfam" id="PF00685"/>
    </source>
</evidence>
<evidence type="ECO:0000313" key="3">
    <source>
        <dbReference type="Proteomes" id="UP000679352"/>
    </source>
</evidence>
<dbReference type="Gene3D" id="3.40.50.300">
    <property type="entry name" value="P-loop containing nucleotide triphosphate hydrolases"/>
    <property type="match status" value="1"/>
</dbReference>
<evidence type="ECO:0000313" key="2">
    <source>
        <dbReference type="EMBL" id="QWK93206.1"/>
    </source>
</evidence>
<dbReference type="InterPro" id="IPR027417">
    <property type="entry name" value="P-loop_NTPase"/>
</dbReference>
<feature type="domain" description="Sulfotransferase" evidence="1">
    <location>
        <begin position="7"/>
        <end position="198"/>
    </location>
</feature>
<keyword evidence="3" id="KW-1185">Reference proteome</keyword>
<dbReference type="GO" id="GO:0008146">
    <property type="term" value="F:sulfotransferase activity"/>
    <property type="evidence" value="ECO:0007669"/>
    <property type="project" value="InterPro"/>
</dbReference>
<sequence>MSAETVCIINSIPKSGTYFTGALLDQAGLRSTGYHLRNQHYWDWTRAGSLEEIIRDPQAFRSSSTLAETHSLIGAGYTYAHLDHTAEAIQHLAAVPALRHLFLIRDLRACLLSSMRFAEQRQQAQSPATPRPPLSPERFCGFLETACKPFMDGAARQIGWKDHPGVGVFRFEDLVEAPDPALRAESCRRLLEFCGIAVADALGIADRAIATPTRTFSGSLSDWRSVWNAAAQEQFVAAGGPALNSALGYGHD</sequence>
<accession>A0A975PDJ7</accession>
<dbReference type="KEGG" id="gfu:KM031_21855"/>
<dbReference type="SUPFAM" id="SSF52540">
    <property type="entry name" value="P-loop containing nucleoside triphosphate hydrolases"/>
    <property type="match status" value="1"/>
</dbReference>
<organism evidence="2 3">
    <name type="scientific">Gemmobacter fulvus</name>
    <dbReference type="NCBI Taxonomy" id="2840474"/>
    <lineage>
        <taxon>Bacteria</taxon>
        <taxon>Pseudomonadati</taxon>
        <taxon>Pseudomonadota</taxon>
        <taxon>Alphaproteobacteria</taxon>
        <taxon>Rhodobacterales</taxon>
        <taxon>Paracoccaceae</taxon>
        <taxon>Gemmobacter</taxon>
    </lineage>
</organism>
<dbReference type="RefSeq" id="WP_215507032.1">
    <property type="nucleotide sequence ID" value="NZ_CP076366.1"/>
</dbReference>
<dbReference type="EMBL" id="CP076366">
    <property type="protein sequence ID" value="QWK93206.1"/>
    <property type="molecule type" value="Genomic_DNA"/>
</dbReference>
<keyword evidence="2" id="KW-0614">Plasmid</keyword>
<proteinExistence type="predicted"/>
<dbReference type="Proteomes" id="UP000679352">
    <property type="component" value="Plasmid p5"/>
</dbReference>
<dbReference type="Pfam" id="PF00685">
    <property type="entry name" value="Sulfotransfer_1"/>
    <property type="match status" value="1"/>
</dbReference>
<geneLocation type="plasmid" evidence="2 3">
    <name>p5</name>
</geneLocation>
<reference evidence="2" key="1">
    <citation type="submission" date="2021-06" db="EMBL/GenBank/DDBJ databases">
        <authorList>
            <person name="Lee C.-S."/>
            <person name="Jin L."/>
        </authorList>
    </citation>
    <scope>NUCLEOTIDE SEQUENCE</scope>
    <source>
        <strain evidence="2">Con5</strain>
        <plasmid evidence="2">p5</plasmid>
    </source>
</reference>
<dbReference type="InterPro" id="IPR000863">
    <property type="entry name" value="Sulfotransferase_dom"/>
</dbReference>
<gene>
    <name evidence="2" type="ORF">KM031_21855</name>
</gene>
<protein>
    <submittedName>
        <fullName evidence="2">Sulfotransferase</fullName>
    </submittedName>
</protein>
<dbReference type="AlphaFoldDB" id="A0A975PDJ7"/>